<evidence type="ECO:0000256" key="2">
    <source>
        <dbReference type="ARBA" id="ARBA00023125"/>
    </source>
</evidence>
<dbReference type="SMART" id="SM00345">
    <property type="entry name" value="HTH_GNTR"/>
    <property type="match status" value="1"/>
</dbReference>
<dbReference type="GO" id="GO:0003700">
    <property type="term" value="F:DNA-binding transcription factor activity"/>
    <property type="evidence" value="ECO:0007669"/>
    <property type="project" value="InterPro"/>
</dbReference>
<keyword evidence="1" id="KW-0805">Transcription regulation</keyword>
<evidence type="ECO:0000259" key="4">
    <source>
        <dbReference type="PROSITE" id="PS50949"/>
    </source>
</evidence>
<dbReference type="Pfam" id="PF07729">
    <property type="entry name" value="FCD"/>
    <property type="match status" value="1"/>
</dbReference>
<name>A0A1H8DIF3_9ACTN</name>
<evidence type="ECO:0000256" key="1">
    <source>
        <dbReference type="ARBA" id="ARBA00023015"/>
    </source>
</evidence>
<organism evidence="5 6">
    <name type="scientific">Actinacidiphila rubida</name>
    <dbReference type="NCBI Taxonomy" id="310780"/>
    <lineage>
        <taxon>Bacteria</taxon>
        <taxon>Bacillati</taxon>
        <taxon>Actinomycetota</taxon>
        <taxon>Actinomycetes</taxon>
        <taxon>Kitasatosporales</taxon>
        <taxon>Streptomycetaceae</taxon>
        <taxon>Actinacidiphila</taxon>
    </lineage>
</organism>
<dbReference type="InterPro" id="IPR036390">
    <property type="entry name" value="WH_DNA-bd_sf"/>
</dbReference>
<dbReference type="AlphaFoldDB" id="A0A1H8DIF3"/>
<dbReference type="RefSeq" id="WP_075016028.1">
    <property type="nucleotide sequence ID" value="NZ_FODD01000001.1"/>
</dbReference>
<dbReference type="STRING" id="310780.SAMN05216267_100197"/>
<keyword evidence="2" id="KW-0238">DNA-binding</keyword>
<dbReference type="EMBL" id="FODD01000001">
    <property type="protein sequence ID" value="SEN06307.1"/>
    <property type="molecule type" value="Genomic_DNA"/>
</dbReference>
<proteinExistence type="predicted"/>
<dbReference type="CDD" id="cd07377">
    <property type="entry name" value="WHTH_GntR"/>
    <property type="match status" value="1"/>
</dbReference>
<dbReference type="Pfam" id="PF00392">
    <property type="entry name" value="GntR"/>
    <property type="match status" value="1"/>
</dbReference>
<reference evidence="5 6" key="1">
    <citation type="submission" date="2016-10" db="EMBL/GenBank/DDBJ databases">
        <authorList>
            <person name="de Groot N.N."/>
        </authorList>
    </citation>
    <scope>NUCLEOTIDE SEQUENCE [LARGE SCALE GENOMIC DNA]</scope>
    <source>
        <strain evidence="5 6">CGMCC 4.2026</strain>
    </source>
</reference>
<accession>A0A1H8DIF3</accession>
<dbReference type="PROSITE" id="PS50949">
    <property type="entry name" value="HTH_GNTR"/>
    <property type="match status" value="1"/>
</dbReference>
<dbReference type="PANTHER" id="PTHR43537:SF24">
    <property type="entry name" value="GLUCONATE OPERON TRANSCRIPTIONAL REPRESSOR"/>
    <property type="match status" value="1"/>
</dbReference>
<evidence type="ECO:0000313" key="6">
    <source>
        <dbReference type="Proteomes" id="UP000181951"/>
    </source>
</evidence>
<dbReference type="Gene3D" id="1.10.10.10">
    <property type="entry name" value="Winged helix-like DNA-binding domain superfamily/Winged helix DNA-binding domain"/>
    <property type="match status" value="1"/>
</dbReference>
<dbReference type="SUPFAM" id="SSF48008">
    <property type="entry name" value="GntR ligand-binding domain-like"/>
    <property type="match status" value="1"/>
</dbReference>
<protein>
    <submittedName>
        <fullName evidence="5">Transcriptional regulator, GntR family</fullName>
    </submittedName>
</protein>
<dbReference type="PANTHER" id="PTHR43537">
    <property type="entry name" value="TRANSCRIPTIONAL REGULATOR, GNTR FAMILY"/>
    <property type="match status" value="1"/>
</dbReference>
<evidence type="ECO:0000256" key="3">
    <source>
        <dbReference type="ARBA" id="ARBA00023163"/>
    </source>
</evidence>
<dbReference type="SUPFAM" id="SSF46785">
    <property type="entry name" value="Winged helix' DNA-binding domain"/>
    <property type="match status" value="1"/>
</dbReference>
<keyword evidence="3" id="KW-0804">Transcription</keyword>
<feature type="domain" description="HTH gntR-type" evidence="4">
    <location>
        <begin position="11"/>
        <end position="78"/>
    </location>
</feature>
<dbReference type="InterPro" id="IPR008920">
    <property type="entry name" value="TF_FadR/GntR_C"/>
</dbReference>
<dbReference type="InterPro" id="IPR011711">
    <property type="entry name" value="GntR_C"/>
</dbReference>
<sequence length="221" mass="24328">MAEQRGAVRRRDTTQTVCAAIRADVVGRVFTPGERLTEEGLAARYRVSRIPVREALRTLESEGFVHSRPYAGTFVAELSESEAEDLLGIRLLMEPFGAERAALRRTPVQLATLELLIAEAREMLDAGSAGGPAGLAELNTRFHQVLAEASGSPTLAALVAQLGYKISWVYSLGHPRRAPESWAEHEGIVQALRDRDPDAARERVAEHIRRAQAAYRLRGKH</sequence>
<evidence type="ECO:0000313" key="5">
    <source>
        <dbReference type="EMBL" id="SEN06307.1"/>
    </source>
</evidence>
<dbReference type="Proteomes" id="UP000181951">
    <property type="component" value="Unassembled WGS sequence"/>
</dbReference>
<dbReference type="GO" id="GO:0003677">
    <property type="term" value="F:DNA binding"/>
    <property type="evidence" value="ECO:0007669"/>
    <property type="project" value="UniProtKB-KW"/>
</dbReference>
<keyword evidence="6" id="KW-1185">Reference proteome</keyword>
<dbReference type="PRINTS" id="PR00035">
    <property type="entry name" value="HTHGNTR"/>
</dbReference>
<dbReference type="InterPro" id="IPR036388">
    <property type="entry name" value="WH-like_DNA-bd_sf"/>
</dbReference>
<dbReference type="InterPro" id="IPR000524">
    <property type="entry name" value="Tscrpt_reg_HTH_GntR"/>
</dbReference>
<dbReference type="Gene3D" id="1.20.120.530">
    <property type="entry name" value="GntR ligand-binding domain-like"/>
    <property type="match status" value="1"/>
</dbReference>
<dbReference type="OrthoDB" id="3289286at2"/>
<dbReference type="SMART" id="SM00895">
    <property type="entry name" value="FCD"/>
    <property type="match status" value="1"/>
</dbReference>
<gene>
    <name evidence="5" type="ORF">SAMN05216267_100197</name>
</gene>